<feature type="region of interest" description="Disordered" evidence="1">
    <location>
        <begin position="27"/>
        <end position="60"/>
    </location>
</feature>
<gene>
    <name evidence="3" type="primary">LOC140012699</name>
</gene>
<evidence type="ECO:0000256" key="1">
    <source>
        <dbReference type="SAM" id="MobiDB-lite"/>
    </source>
</evidence>
<sequence>MKDMKIRMSQMATAINPLESHVFEKLPSQPEANPKNVSAMTLRNGKEVEGSKLTNLKSKSEEEIEKEIEKEGRIREDPKVTFTSSIPIKSNLPPFPCGLEKTKNVEKEKEILNVFRKVQVNIPLLDAIKQVPKYAKFLKDLCVNKRKLRGDESVTIGENVPAILQRKLSPKCGDPGVFTIPCKIGHSNIENAMLDLGASINVIPKSIYDSLLGPLKETGLIIQLADRTFAYSDRIVEDVLVQVDGLIFPTDFYVLYMDDRSAPNPSPIILGRPFLSTAQTKIDVSKDTLYDGI</sequence>
<reference evidence="3" key="1">
    <citation type="submission" date="2025-08" db="UniProtKB">
        <authorList>
            <consortium name="RefSeq"/>
        </authorList>
    </citation>
    <scope>IDENTIFICATION</scope>
    <source>
        <tissue evidence="3">Leaves</tissue>
    </source>
</reference>
<dbReference type="InterPro" id="IPR021109">
    <property type="entry name" value="Peptidase_aspartic_dom_sf"/>
</dbReference>
<dbReference type="Proteomes" id="UP001652660">
    <property type="component" value="Chromosome 8e"/>
</dbReference>
<dbReference type="SUPFAM" id="SSF50630">
    <property type="entry name" value="Acid proteases"/>
    <property type="match status" value="1"/>
</dbReference>
<accession>A0ABM4VC23</accession>
<dbReference type="CDD" id="cd00303">
    <property type="entry name" value="retropepsin_like"/>
    <property type="match status" value="1"/>
</dbReference>
<protein>
    <recommendedName>
        <fullName evidence="4">Aspartic peptidase DDI1-type domain-containing protein</fullName>
    </recommendedName>
</protein>
<evidence type="ECO:0000313" key="3">
    <source>
        <dbReference type="RefSeq" id="XP_071917084.1"/>
    </source>
</evidence>
<evidence type="ECO:0000313" key="2">
    <source>
        <dbReference type="Proteomes" id="UP001652660"/>
    </source>
</evidence>
<proteinExistence type="predicted"/>
<evidence type="ECO:0008006" key="4">
    <source>
        <dbReference type="Google" id="ProtNLM"/>
    </source>
</evidence>
<dbReference type="PANTHER" id="PTHR33067">
    <property type="entry name" value="RNA-DIRECTED DNA POLYMERASE-RELATED"/>
    <property type="match status" value="1"/>
</dbReference>
<keyword evidence="2" id="KW-1185">Reference proteome</keyword>
<dbReference type="Gene3D" id="2.40.70.10">
    <property type="entry name" value="Acid Proteases"/>
    <property type="match status" value="1"/>
</dbReference>
<name>A0ABM4VC23_COFAR</name>
<organism evidence="2 3">
    <name type="scientific">Coffea arabica</name>
    <name type="common">Arabian coffee</name>
    <dbReference type="NCBI Taxonomy" id="13443"/>
    <lineage>
        <taxon>Eukaryota</taxon>
        <taxon>Viridiplantae</taxon>
        <taxon>Streptophyta</taxon>
        <taxon>Embryophyta</taxon>
        <taxon>Tracheophyta</taxon>
        <taxon>Spermatophyta</taxon>
        <taxon>Magnoliopsida</taxon>
        <taxon>eudicotyledons</taxon>
        <taxon>Gunneridae</taxon>
        <taxon>Pentapetalae</taxon>
        <taxon>asterids</taxon>
        <taxon>lamiids</taxon>
        <taxon>Gentianales</taxon>
        <taxon>Rubiaceae</taxon>
        <taxon>Ixoroideae</taxon>
        <taxon>Gardenieae complex</taxon>
        <taxon>Bertiereae - Coffeeae clade</taxon>
        <taxon>Coffeeae</taxon>
        <taxon>Coffea</taxon>
    </lineage>
</organism>
<dbReference type="GeneID" id="140012699"/>
<dbReference type="PANTHER" id="PTHR33067:SF15">
    <property type="entry name" value="RNA-DIRECTED DNA POLYMERASE"/>
    <property type="match status" value="1"/>
</dbReference>
<dbReference type="RefSeq" id="XP_071917084.1">
    <property type="nucleotide sequence ID" value="XM_072060983.1"/>
</dbReference>